<feature type="compositionally biased region" description="Polar residues" evidence="1">
    <location>
        <begin position="1"/>
        <end position="10"/>
    </location>
</feature>
<organism evidence="2 3">
    <name type="scientific">Galerina marginata (strain CBS 339.88)</name>
    <dbReference type="NCBI Taxonomy" id="685588"/>
    <lineage>
        <taxon>Eukaryota</taxon>
        <taxon>Fungi</taxon>
        <taxon>Dikarya</taxon>
        <taxon>Basidiomycota</taxon>
        <taxon>Agaricomycotina</taxon>
        <taxon>Agaricomycetes</taxon>
        <taxon>Agaricomycetidae</taxon>
        <taxon>Agaricales</taxon>
        <taxon>Agaricineae</taxon>
        <taxon>Strophariaceae</taxon>
        <taxon>Galerina</taxon>
    </lineage>
</organism>
<dbReference type="AlphaFoldDB" id="A0A067TMT8"/>
<proteinExistence type="predicted"/>
<dbReference type="EMBL" id="KL142368">
    <property type="protein sequence ID" value="KDR84520.1"/>
    <property type="molecule type" value="Genomic_DNA"/>
</dbReference>
<keyword evidence="3" id="KW-1185">Reference proteome</keyword>
<sequence length="166" mass="18171">MPSTVASAPPSNEGCGPEVEGNPDPSASLHIATPWRFAFPATSQQGRRHSEHLRAPLSLPPPPPRVRKLHGLSESPTQQASVDEGCRSSHVTQNVRALAMLECHLPPPTSLATRPSPSRFLLAAPGFKSRPTTFQMNLPRDTWQGRRHRQVDFGDVVLDQCKGFED</sequence>
<feature type="region of interest" description="Disordered" evidence="1">
    <location>
        <begin position="1"/>
        <end position="87"/>
    </location>
</feature>
<name>A0A067TMT8_GALM3</name>
<reference evidence="3" key="1">
    <citation type="journal article" date="2014" name="Proc. Natl. Acad. Sci. U.S.A.">
        <title>Extensive sampling of basidiomycete genomes demonstrates inadequacy of the white-rot/brown-rot paradigm for wood decay fungi.</title>
        <authorList>
            <person name="Riley R."/>
            <person name="Salamov A.A."/>
            <person name="Brown D.W."/>
            <person name="Nagy L.G."/>
            <person name="Floudas D."/>
            <person name="Held B.W."/>
            <person name="Levasseur A."/>
            <person name="Lombard V."/>
            <person name="Morin E."/>
            <person name="Otillar R."/>
            <person name="Lindquist E.A."/>
            <person name="Sun H."/>
            <person name="LaButti K.M."/>
            <person name="Schmutz J."/>
            <person name="Jabbour D."/>
            <person name="Luo H."/>
            <person name="Baker S.E."/>
            <person name="Pisabarro A.G."/>
            <person name="Walton J.D."/>
            <person name="Blanchette R.A."/>
            <person name="Henrissat B."/>
            <person name="Martin F."/>
            <person name="Cullen D."/>
            <person name="Hibbett D.S."/>
            <person name="Grigoriev I.V."/>
        </authorList>
    </citation>
    <scope>NUCLEOTIDE SEQUENCE [LARGE SCALE GENOMIC DNA]</scope>
    <source>
        <strain evidence="3">CBS 339.88</strain>
    </source>
</reference>
<gene>
    <name evidence="2" type="ORF">GALMADRAFT_133796</name>
</gene>
<evidence type="ECO:0000256" key="1">
    <source>
        <dbReference type="SAM" id="MobiDB-lite"/>
    </source>
</evidence>
<dbReference type="Proteomes" id="UP000027222">
    <property type="component" value="Unassembled WGS sequence"/>
</dbReference>
<protein>
    <submittedName>
        <fullName evidence="2">Uncharacterized protein</fullName>
    </submittedName>
</protein>
<dbReference type="HOGENOM" id="CLU_1602836_0_0_1"/>
<evidence type="ECO:0000313" key="2">
    <source>
        <dbReference type="EMBL" id="KDR84520.1"/>
    </source>
</evidence>
<accession>A0A067TMT8</accession>
<evidence type="ECO:0000313" key="3">
    <source>
        <dbReference type="Proteomes" id="UP000027222"/>
    </source>
</evidence>